<proteinExistence type="predicted"/>
<accession>A0ABU6K1V2</accession>
<sequence>MGIETRAPLQHWNYFLSIEDDVARLARYVEPTESNFACHSIELARVLFAAASEVDVVLKQLCEKLDPNCRASSINTYRSVIFSTFPGLESYVVTVPRFGLTLTPWESWHEGSSPLWWTAYNKVKHRRHTHFEEACLKHALNGVAALFLVLLLFYREEAMGGLLSPDPSLFCAGPPFFVDRHVWGDQGKTYRIIGKT</sequence>
<name>A0ABU6K1V2_9RHOO</name>
<protein>
    <submittedName>
        <fullName evidence="1">Uncharacterized protein</fullName>
    </submittedName>
</protein>
<comment type="caution">
    <text evidence="1">The sequence shown here is derived from an EMBL/GenBank/DDBJ whole genome shotgun (WGS) entry which is preliminary data.</text>
</comment>
<keyword evidence="2" id="KW-1185">Reference proteome</keyword>
<evidence type="ECO:0000313" key="1">
    <source>
        <dbReference type="EMBL" id="MEC5385190.1"/>
    </source>
</evidence>
<reference evidence="1 2" key="1">
    <citation type="submission" date="2024-01" db="EMBL/GenBank/DDBJ databases">
        <title>Uliginosibacterium soil sp. nov.</title>
        <authorList>
            <person name="Lv Y."/>
        </authorList>
    </citation>
    <scope>NUCLEOTIDE SEQUENCE [LARGE SCALE GENOMIC DNA]</scope>
    <source>
        <strain evidence="1 2">H3</strain>
    </source>
</reference>
<dbReference type="RefSeq" id="WP_327598151.1">
    <property type="nucleotide sequence ID" value="NZ_JAYXHS010000001.1"/>
</dbReference>
<organism evidence="1 2">
    <name type="scientific">Uliginosibacterium silvisoli</name>
    <dbReference type="NCBI Taxonomy" id="3114758"/>
    <lineage>
        <taxon>Bacteria</taxon>
        <taxon>Pseudomonadati</taxon>
        <taxon>Pseudomonadota</taxon>
        <taxon>Betaproteobacteria</taxon>
        <taxon>Rhodocyclales</taxon>
        <taxon>Zoogloeaceae</taxon>
        <taxon>Uliginosibacterium</taxon>
    </lineage>
</organism>
<dbReference type="Proteomes" id="UP001331561">
    <property type="component" value="Unassembled WGS sequence"/>
</dbReference>
<dbReference type="EMBL" id="JAYXHS010000001">
    <property type="protein sequence ID" value="MEC5385190.1"/>
    <property type="molecule type" value="Genomic_DNA"/>
</dbReference>
<gene>
    <name evidence="1" type="ORF">VVD49_05610</name>
</gene>
<evidence type="ECO:0000313" key="2">
    <source>
        <dbReference type="Proteomes" id="UP001331561"/>
    </source>
</evidence>